<evidence type="ECO:0000256" key="1">
    <source>
        <dbReference type="SAM" id="Phobius"/>
    </source>
</evidence>
<comment type="caution">
    <text evidence="2">The sequence shown here is derived from an EMBL/GenBank/DDBJ whole genome shotgun (WGS) entry which is preliminary data.</text>
</comment>
<evidence type="ECO:0000313" key="2">
    <source>
        <dbReference type="EMBL" id="GBM78271.1"/>
    </source>
</evidence>
<organism evidence="2 3">
    <name type="scientific">Araneus ventricosus</name>
    <name type="common">Orbweaver spider</name>
    <name type="synonym">Epeira ventricosa</name>
    <dbReference type="NCBI Taxonomy" id="182803"/>
    <lineage>
        <taxon>Eukaryota</taxon>
        <taxon>Metazoa</taxon>
        <taxon>Ecdysozoa</taxon>
        <taxon>Arthropoda</taxon>
        <taxon>Chelicerata</taxon>
        <taxon>Arachnida</taxon>
        <taxon>Araneae</taxon>
        <taxon>Araneomorphae</taxon>
        <taxon>Entelegynae</taxon>
        <taxon>Araneoidea</taxon>
        <taxon>Araneidae</taxon>
        <taxon>Araneus</taxon>
    </lineage>
</organism>
<keyword evidence="1" id="KW-1133">Transmembrane helix</keyword>
<gene>
    <name evidence="2" type="ORF">AVEN_245205_1</name>
</gene>
<accession>A0A4Y2IKC7</accession>
<name>A0A4Y2IKC7_ARAVE</name>
<dbReference type="OrthoDB" id="5800391at2759"/>
<evidence type="ECO:0000313" key="3">
    <source>
        <dbReference type="Proteomes" id="UP000499080"/>
    </source>
</evidence>
<feature type="transmembrane region" description="Helical" evidence="1">
    <location>
        <begin position="23"/>
        <end position="42"/>
    </location>
</feature>
<dbReference type="AlphaFoldDB" id="A0A4Y2IKC7"/>
<dbReference type="Proteomes" id="UP000499080">
    <property type="component" value="Unassembled WGS sequence"/>
</dbReference>
<keyword evidence="1" id="KW-0812">Transmembrane</keyword>
<keyword evidence="3" id="KW-1185">Reference proteome</keyword>
<feature type="transmembrane region" description="Helical" evidence="1">
    <location>
        <begin position="97"/>
        <end position="115"/>
    </location>
</feature>
<sequence>MFSKVLNINAFLLNPIFKIDNSVFGLLQSIAFFALTYFASHVSKADEELRKKVKDVAFRLSLQENTRAHSELLVRFMKSKWRLILTAWGVFQFKKSFLFASAGVVITYNLLILQLDTSDTRIVCINSIFSYCNNGPN</sequence>
<dbReference type="EMBL" id="BGPR01002743">
    <property type="protein sequence ID" value="GBM78271.1"/>
    <property type="molecule type" value="Genomic_DNA"/>
</dbReference>
<reference evidence="2 3" key="1">
    <citation type="journal article" date="2019" name="Sci. Rep.">
        <title>Orb-weaving spider Araneus ventricosus genome elucidates the spidroin gene catalogue.</title>
        <authorList>
            <person name="Kono N."/>
            <person name="Nakamura H."/>
            <person name="Ohtoshi R."/>
            <person name="Moran D.A.P."/>
            <person name="Shinohara A."/>
            <person name="Yoshida Y."/>
            <person name="Fujiwara M."/>
            <person name="Mori M."/>
            <person name="Tomita M."/>
            <person name="Arakawa K."/>
        </authorList>
    </citation>
    <scope>NUCLEOTIDE SEQUENCE [LARGE SCALE GENOMIC DNA]</scope>
</reference>
<proteinExistence type="predicted"/>
<keyword evidence="1" id="KW-0472">Membrane</keyword>
<protein>
    <submittedName>
        <fullName evidence="2">Uncharacterized protein</fullName>
    </submittedName>
</protein>